<dbReference type="Proteomes" id="UP000253083">
    <property type="component" value="Unassembled WGS sequence"/>
</dbReference>
<gene>
    <name evidence="6" type="ORF">DFR28_102858</name>
</gene>
<dbReference type="InterPro" id="IPR005119">
    <property type="entry name" value="LysR_subst-bd"/>
</dbReference>
<dbReference type="Gene3D" id="1.10.10.10">
    <property type="entry name" value="Winged helix-like DNA-binding domain superfamily/Winged helix DNA-binding domain"/>
    <property type="match status" value="1"/>
</dbReference>
<evidence type="ECO:0000256" key="4">
    <source>
        <dbReference type="ARBA" id="ARBA00023163"/>
    </source>
</evidence>
<dbReference type="SUPFAM" id="SSF53850">
    <property type="entry name" value="Periplasmic binding protein-like II"/>
    <property type="match status" value="1"/>
</dbReference>
<dbReference type="PRINTS" id="PR00039">
    <property type="entry name" value="HTHLYSR"/>
</dbReference>
<keyword evidence="3" id="KW-0238">DNA-binding</keyword>
<evidence type="ECO:0000256" key="2">
    <source>
        <dbReference type="ARBA" id="ARBA00023015"/>
    </source>
</evidence>
<dbReference type="InterPro" id="IPR036388">
    <property type="entry name" value="WH-like_DNA-bd_sf"/>
</dbReference>
<feature type="domain" description="HTH lysR-type" evidence="5">
    <location>
        <begin position="16"/>
        <end position="73"/>
    </location>
</feature>
<dbReference type="Gene3D" id="3.40.190.10">
    <property type="entry name" value="Periplasmic binding protein-like II"/>
    <property type="match status" value="2"/>
</dbReference>
<dbReference type="Pfam" id="PF00126">
    <property type="entry name" value="HTH_1"/>
    <property type="match status" value="1"/>
</dbReference>
<evidence type="ECO:0000313" key="6">
    <source>
        <dbReference type="EMBL" id="RBP51431.1"/>
    </source>
</evidence>
<dbReference type="PANTHER" id="PTHR30118:SF15">
    <property type="entry name" value="TRANSCRIPTIONAL REGULATORY PROTEIN"/>
    <property type="match status" value="1"/>
</dbReference>
<dbReference type="CDD" id="cd08417">
    <property type="entry name" value="PBP2_Nitroaromatics_like"/>
    <property type="match status" value="1"/>
</dbReference>
<dbReference type="InParanoid" id="A0A395JL48"/>
<dbReference type="PANTHER" id="PTHR30118">
    <property type="entry name" value="HTH-TYPE TRANSCRIPTIONAL REGULATOR LEUO-RELATED"/>
    <property type="match status" value="1"/>
</dbReference>
<reference evidence="6 7" key="1">
    <citation type="submission" date="2018-06" db="EMBL/GenBank/DDBJ databases">
        <title>Genomic Encyclopedia of Type Strains, Phase IV (KMG-IV): sequencing the most valuable type-strain genomes for metagenomic binning, comparative biology and taxonomic classification.</title>
        <authorList>
            <person name="Goeker M."/>
        </authorList>
    </citation>
    <scope>NUCLEOTIDE SEQUENCE [LARGE SCALE GENOMIC DNA]</scope>
    <source>
        <strain evidence="6 7">DSM 24032</strain>
    </source>
</reference>
<keyword evidence="4" id="KW-0804">Transcription</keyword>
<comment type="similarity">
    <text evidence="1">Belongs to the LysR transcriptional regulatory family.</text>
</comment>
<dbReference type="GO" id="GO:0003677">
    <property type="term" value="F:DNA binding"/>
    <property type="evidence" value="ECO:0007669"/>
    <property type="project" value="UniProtKB-KW"/>
</dbReference>
<sequence>MEIHSLNEYSLNLSNIDLNLLVYFSVLLREGNVTKAAEHLGLSQPAMSNGLRRLRKVFNDPLLVRTSNGMMPTDKAKELQPLVQNVLSQIELFVQPTIEFDPTNSKRLFRVMASDYAETTLLPRVRTRMAEEAPDTALDILTPSDVTFQDIELGNVDLVINRFDQLPQSLHLSVLWQDDFSCVMRQDNPLRKNFDFEKYLKASHVWVNKTGMGVATGVNPDDIQKLGWVDIALDNVGKRRKIAVYTRHYISAIQLTQQQDLIATVATRSTHLVDHFDNLAILPAPFDIPKIELHMVWSPLLHHNIAHKWFRNVIREVANEIQAEEAARLV</sequence>
<proteinExistence type="inferred from homology"/>
<dbReference type="GO" id="GO:0003700">
    <property type="term" value="F:DNA-binding transcription factor activity"/>
    <property type="evidence" value="ECO:0007669"/>
    <property type="project" value="InterPro"/>
</dbReference>
<dbReference type="PROSITE" id="PS50931">
    <property type="entry name" value="HTH_LYSR"/>
    <property type="match status" value="1"/>
</dbReference>
<dbReference type="SUPFAM" id="SSF46785">
    <property type="entry name" value="Winged helix' DNA-binding domain"/>
    <property type="match status" value="1"/>
</dbReference>
<organism evidence="6 7">
    <name type="scientific">Arenicella xantha</name>
    <dbReference type="NCBI Taxonomy" id="644221"/>
    <lineage>
        <taxon>Bacteria</taxon>
        <taxon>Pseudomonadati</taxon>
        <taxon>Pseudomonadota</taxon>
        <taxon>Gammaproteobacteria</taxon>
        <taxon>Arenicellales</taxon>
        <taxon>Arenicellaceae</taxon>
        <taxon>Arenicella</taxon>
    </lineage>
</organism>
<dbReference type="Pfam" id="PF03466">
    <property type="entry name" value="LysR_substrate"/>
    <property type="match status" value="1"/>
</dbReference>
<evidence type="ECO:0000256" key="3">
    <source>
        <dbReference type="ARBA" id="ARBA00023125"/>
    </source>
</evidence>
<name>A0A395JL48_9GAMM</name>
<dbReference type="InterPro" id="IPR000847">
    <property type="entry name" value="LysR_HTH_N"/>
</dbReference>
<evidence type="ECO:0000256" key="1">
    <source>
        <dbReference type="ARBA" id="ARBA00009437"/>
    </source>
</evidence>
<evidence type="ECO:0000259" key="5">
    <source>
        <dbReference type="PROSITE" id="PS50931"/>
    </source>
</evidence>
<dbReference type="AlphaFoldDB" id="A0A395JL48"/>
<protein>
    <submittedName>
        <fullName evidence="6">LysR family transcriptional regulator</fullName>
    </submittedName>
</protein>
<keyword evidence="7" id="KW-1185">Reference proteome</keyword>
<dbReference type="EMBL" id="QNRT01000002">
    <property type="protein sequence ID" value="RBP51431.1"/>
    <property type="molecule type" value="Genomic_DNA"/>
</dbReference>
<comment type="caution">
    <text evidence="6">The sequence shown here is derived from an EMBL/GenBank/DDBJ whole genome shotgun (WGS) entry which is preliminary data.</text>
</comment>
<accession>A0A395JL48</accession>
<dbReference type="FunCoup" id="A0A395JL48">
    <property type="interactions" value="14"/>
</dbReference>
<dbReference type="InterPro" id="IPR036390">
    <property type="entry name" value="WH_DNA-bd_sf"/>
</dbReference>
<dbReference type="InterPro" id="IPR050389">
    <property type="entry name" value="LysR-type_TF"/>
</dbReference>
<keyword evidence="2" id="KW-0805">Transcription regulation</keyword>
<evidence type="ECO:0000313" key="7">
    <source>
        <dbReference type="Proteomes" id="UP000253083"/>
    </source>
</evidence>
<dbReference type="InterPro" id="IPR037402">
    <property type="entry name" value="YidZ_PBP2"/>
</dbReference>